<feature type="transmembrane region" description="Helical" evidence="1">
    <location>
        <begin position="88"/>
        <end position="107"/>
    </location>
</feature>
<name>A0A2U1QBL7_ARTAN</name>
<evidence type="ECO:0000313" key="2">
    <source>
        <dbReference type="EMBL" id="PWA95377.1"/>
    </source>
</evidence>
<feature type="transmembrane region" description="Helical" evidence="1">
    <location>
        <begin position="329"/>
        <end position="351"/>
    </location>
</feature>
<evidence type="ECO:0000313" key="3">
    <source>
        <dbReference type="Proteomes" id="UP000245207"/>
    </source>
</evidence>
<keyword evidence="1" id="KW-1133">Transmembrane helix</keyword>
<dbReference type="OrthoDB" id="1915303at2759"/>
<accession>A0A2U1QBL7</accession>
<keyword evidence="1" id="KW-0472">Membrane</keyword>
<organism evidence="2 3">
    <name type="scientific">Artemisia annua</name>
    <name type="common">Sweet wormwood</name>
    <dbReference type="NCBI Taxonomy" id="35608"/>
    <lineage>
        <taxon>Eukaryota</taxon>
        <taxon>Viridiplantae</taxon>
        <taxon>Streptophyta</taxon>
        <taxon>Embryophyta</taxon>
        <taxon>Tracheophyta</taxon>
        <taxon>Spermatophyta</taxon>
        <taxon>Magnoliopsida</taxon>
        <taxon>eudicotyledons</taxon>
        <taxon>Gunneridae</taxon>
        <taxon>Pentapetalae</taxon>
        <taxon>asterids</taxon>
        <taxon>campanulids</taxon>
        <taxon>Asterales</taxon>
        <taxon>Asteraceae</taxon>
        <taxon>Asteroideae</taxon>
        <taxon>Anthemideae</taxon>
        <taxon>Artemisiinae</taxon>
        <taxon>Artemisia</taxon>
    </lineage>
</organism>
<dbReference type="PANTHER" id="PTHR35307:SF8">
    <property type="entry name" value="GUSTATORY RECEPTOR"/>
    <property type="match status" value="1"/>
</dbReference>
<sequence length="765" mass="87344">MALAGDNCTNTVAQLFKTFNFDRHKEYESKLQSNLSRLCDMAYEKDADDQFSGPLVWIGVYIAIGSALCILKLVVADLLSDASRARQIPYKWFSLNAATVTVLGVAMKLPLDMTGSMPGLLDQTTKLGSLVFMCTMLANLIPNLASMDVKTLKSNLVALAILVITIIVNISIEIHTGVIGDRVFDKLKGSKSPSIQYMMSRKMPYGMDNYFVDMAIVYTVWLFFLLMASVSAAVAIPSMKKVLESKYQVRRKALSEEPTTLVELEQHVTRYWIMAKTGSPQLVLIASPLIVASGAICIASTITYAELIRRLFHSMKKPLSEYLGSDYEWSMLFILITQGIGIIVGDFILILRYINSTSIKLNSYYSLRVEKFWYVILIEWQARHIAFPKGGRRRRTYVHTVKNSFLNLWILIQFFVIQICKIIGLIPFIITHVIKMIWCRRVASRENHEDLINNVLQVEDKVKNDKYAFHFLLKIRDELVQKAKKKDTSNLVELLRKSNVYKEGQKFAIDQVQIPPSVTLENWSIPVITLTCIAMVVPDSKEAREQIKGLLKSVDQALAYTHHVEEVFNSEDEYTNMGKKTMDFWYEVTDKCRWLKTDLKRKAFKGKTPTQILKWFDDKAKEAIGTSKSTVVDVEVEPLENYPDHKLMICKSMQSISRSILTKYENRSQLSTKVDFFELLSSMIADILFACFSNIPQAVTKKCQVKEIEKREASVEAAVKILARTTKILEMFGTPKLPVLDQDKMAYDDEWRHPFIQLPTDPELR</sequence>
<keyword evidence="3" id="KW-1185">Reference proteome</keyword>
<dbReference type="PANTHER" id="PTHR35307">
    <property type="entry name" value="PROTEIN, PUTATIVE-RELATED"/>
    <property type="match status" value="1"/>
</dbReference>
<feature type="transmembrane region" description="Helical" evidence="1">
    <location>
        <begin position="408"/>
        <end position="431"/>
    </location>
</feature>
<gene>
    <name evidence="2" type="ORF">CTI12_AA051420</name>
</gene>
<dbReference type="Proteomes" id="UP000245207">
    <property type="component" value="Unassembled WGS sequence"/>
</dbReference>
<reference evidence="2 3" key="1">
    <citation type="journal article" date="2018" name="Mol. Plant">
        <title>The genome of Artemisia annua provides insight into the evolution of Asteraceae family and artemisinin biosynthesis.</title>
        <authorList>
            <person name="Shen Q."/>
            <person name="Zhang L."/>
            <person name="Liao Z."/>
            <person name="Wang S."/>
            <person name="Yan T."/>
            <person name="Shi P."/>
            <person name="Liu M."/>
            <person name="Fu X."/>
            <person name="Pan Q."/>
            <person name="Wang Y."/>
            <person name="Lv Z."/>
            <person name="Lu X."/>
            <person name="Zhang F."/>
            <person name="Jiang W."/>
            <person name="Ma Y."/>
            <person name="Chen M."/>
            <person name="Hao X."/>
            <person name="Li L."/>
            <person name="Tang Y."/>
            <person name="Lv G."/>
            <person name="Zhou Y."/>
            <person name="Sun X."/>
            <person name="Brodelius P.E."/>
            <person name="Rose J.K.C."/>
            <person name="Tang K."/>
        </authorList>
    </citation>
    <scope>NUCLEOTIDE SEQUENCE [LARGE SCALE GENOMIC DNA]</scope>
    <source>
        <strain evidence="3">cv. Huhao1</strain>
        <tissue evidence="2">Leaf</tissue>
    </source>
</reference>
<feature type="transmembrane region" description="Helical" evidence="1">
    <location>
        <begin position="157"/>
        <end position="179"/>
    </location>
</feature>
<keyword evidence="1" id="KW-0812">Transmembrane</keyword>
<evidence type="ECO:0000256" key="1">
    <source>
        <dbReference type="SAM" id="Phobius"/>
    </source>
</evidence>
<feature type="transmembrane region" description="Helical" evidence="1">
    <location>
        <begin position="55"/>
        <end position="76"/>
    </location>
</feature>
<dbReference type="EMBL" id="PKPP01000246">
    <property type="protein sequence ID" value="PWA95377.1"/>
    <property type="molecule type" value="Genomic_DNA"/>
</dbReference>
<feature type="transmembrane region" description="Helical" evidence="1">
    <location>
        <begin position="282"/>
        <end position="305"/>
    </location>
</feature>
<comment type="caution">
    <text evidence="2">The sequence shown here is derived from an EMBL/GenBank/DDBJ whole genome shotgun (WGS) entry which is preliminary data.</text>
</comment>
<proteinExistence type="predicted"/>
<feature type="transmembrane region" description="Helical" evidence="1">
    <location>
        <begin position="127"/>
        <end position="145"/>
    </location>
</feature>
<feature type="transmembrane region" description="Helical" evidence="1">
    <location>
        <begin position="215"/>
        <end position="236"/>
    </location>
</feature>
<dbReference type="AlphaFoldDB" id="A0A2U1QBL7"/>
<protein>
    <submittedName>
        <fullName evidence="2">Uncharacterized protein</fullName>
    </submittedName>
</protein>